<evidence type="ECO:0000256" key="6">
    <source>
        <dbReference type="ARBA" id="ARBA00023136"/>
    </source>
</evidence>
<feature type="transmembrane region" description="Helical" evidence="7">
    <location>
        <begin position="145"/>
        <end position="170"/>
    </location>
</feature>
<evidence type="ECO:0000313" key="8">
    <source>
        <dbReference type="EMBL" id="TAA28457.1"/>
    </source>
</evidence>
<gene>
    <name evidence="8" type="ORF">EA660_02395</name>
</gene>
<dbReference type="PANTHER" id="PTHR30213:SF0">
    <property type="entry name" value="UPF0761 MEMBRANE PROTEIN YIHY"/>
    <property type="match status" value="1"/>
</dbReference>
<evidence type="ECO:0000256" key="2">
    <source>
        <dbReference type="ARBA" id="ARBA00022475"/>
    </source>
</evidence>
<keyword evidence="4 7" id="KW-0812">Transmembrane</keyword>
<evidence type="ECO:0000256" key="5">
    <source>
        <dbReference type="ARBA" id="ARBA00022989"/>
    </source>
</evidence>
<dbReference type="NCBIfam" id="TIGR00765">
    <property type="entry name" value="yihY_not_rbn"/>
    <property type="match status" value="1"/>
</dbReference>
<keyword evidence="3" id="KW-0997">Cell inner membrane</keyword>
<feature type="transmembrane region" description="Helical" evidence="7">
    <location>
        <begin position="215"/>
        <end position="239"/>
    </location>
</feature>
<keyword evidence="5 7" id="KW-1133">Transmembrane helix</keyword>
<comment type="similarity">
    <text evidence="7">Belongs to the UPF0761 family.</text>
</comment>
<dbReference type="EMBL" id="SHMC01000001">
    <property type="protein sequence ID" value="TAA28457.1"/>
    <property type="molecule type" value="Genomic_DNA"/>
</dbReference>
<evidence type="ECO:0000256" key="3">
    <source>
        <dbReference type="ARBA" id="ARBA00022519"/>
    </source>
</evidence>
<comment type="caution">
    <text evidence="8">The sequence shown here is derived from an EMBL/GenBank/DDBJ whole genome shotgun (WGS) entry which is preliminary data.</text>
</comment>
<reference evidence="8 9" key="1">
    <citation type="submission" date="2019-02" db="EMBL/GenBank/DDBJ databases">
        <title>WGS of Pseudoxanthomonas species novum from clinical isolates.</title>
        <authorList>
            <person name="Bernier A.-M."/>
            <person name="Bernard K."/>
            <person name="Vachon A."/>
        </authorList>
    </citation>
    <scope>NUCLEOTIDE SEQUENCE [LARGE SCALE GENOMIC DNA]</scope>
    <source>
        <strain evidence="8 9">NML171200</strain>
    </source>
</reference>
<dbReference type="HAMAP" id="MF_00672">
    <property type="entry name" value="UPF0761"/>
    <property type="match status" value="1"/>
</dbReference>
<dbReference type="NCBIfam" id="NF003256">
    <property type="entry name" value="PRK04214.1"/>
    <property type="match status" value="1"/>
</dbReference>
<evidence type="ECO:0000256" key="7">
    <source>
        <dbReference type="HAMAP-Rule" id="MF_00672"/>
    </source>
</evidence>
<name>A0A4Q8LG88_9GAMM</name>
<dbReference type="GO" id="GO:0005886">
    <property type="term" value="C:plasma membrane"/>
    <property type="evidence" value="ECO:0007669"/>
    <property type="project" value="UniProtKB-SubCell"/>
</dbReference>
<feature type="transmembrane region" description="Helical" evidence="7">
    <location>
        <begin position="40"/>
        <end position="65"/>
    </location>
</feature>
<dbReference type="RefSeq" id="WP_130549994.1">
    <property type="nucleotide sequence ID" value="NZ_SHMC01000001.1"/>
</dbReference>
<evidence type="ECO:0000256" key="1">
    <source>
        <dbReference type="ARBA" id="ARBA00004651"/>
    </source>
</evidence>
<evidence type="ECO:0000256" key="4">
    <source>
        <dbReference type="ARBA" id="ARBA00022692"/>
    </source>
</evidence>
<comment type="subcellular location">
    <subcellularLocation>
        <location evidence="1 7">Cell membrane</location>
        <topology evidence="1 7">Multi-pass membrane protein</topology>
    </subcellularLocation>
</comment>
<dbReference type="Proteomes" id="UP000292627">
    <property type="component" value="Unassembled WGS sequence"/>
</dbReference>
<accession>A0A4Q8LG88</accession>
<sequence length="425" mass="47116">MSLASTLHRWNEHVRDRARLTAFARFLLGRFWDDRLFQTAAALAYTTMFALVPLAMVVFGVLAAFPGFRQWSDTLSDYVFSNFVPSAARSAQGYLKEFAAAARDLTVAGVIALVISLLITLNSVEAAFNRIWRVSGTRPRLGRFVMYWTVLTLGALLSAASLAITAKVFALPLFRTAEGRQVASLALSLAPVLIELCAIAAIYRVVPHRSIHWRYAFAGALLATVGLEAIKWGMGLYLASFNSYTRIYGTVAVAPILMLWIYLSWSSILLGASLASSMAAFRYQPRAMRLPEGFEIYGLLRLLGRLVEARRDGHGLSDNQIMKLEPMLTDSLVQELIGHLARINLLRCTDDGQWLLARDLDDTSLAELYEACQLRIPIADVALPCQDDALGVVAREALDRVRLPVRELLQHPASTIYRNPPESTP</sequence>
<feature type="transmembrane region" description="Helical" evidence="7">
    <location>
        <begin position="182"/>
        <end position="203"/>
    </location>
</feature>
<feature type="transmembrane region" description="Helical" evidence="7">
    <location>
        <begin position="105"/>
        <end position="124"/>
    </location>
</feature>
<dbReference type="AlphaFoldDB" id="A0A4Q8LG88"/>
<protein>
    <recommendedName>
        <fullName evidence="7">UPF0761 membrane protein EA660_02395</fullName>
    </recommendedName>
</protein>
<dbReference type="OrthoDB" id="9808671at2"/>
<keyword evidence="6 7" id="KW-0472">Membrane</keyword>
<dbReference type="PANTHER" id="PTHR30213">
    <property type="entry name" value="INNER MEMBRANE PROTEIN YHJD"/>
    <property type="match status" value="1"/>
</dbReference>
<dbReference type="Pfam" id="PF03631">
    <property type="entry name" value="Virul_fac_BrkB"/>
    <property type="match status" value="1"/>
</dbReference>
<dbReference type="InterPro" id="IPR017039">
    <property type="entry name" value="Virul_fac_BrkB"/>
</dbReference>
<feature type="transmembrane region" description="Helical" evidence="7">
    <location>
        <begin position="259"/>
        <end position="281"/>
    </location>
</feature>
<proteinExistence type="inferred from homology"/>
<evidence type="ECO:0000313" key="9">
    <source>
        <dbReference type="Proteomes" id="UP000292627"/>
    </source>
</evidence>
<organism evidence="8 9">
    <name type="scientific">Pseudoxanthomonas winnipegensis</name>
    <dbReference type="NCBI Taxonomy" id="2480810"/>
    <lineage>
        <taxon>Bacteria</taxon>
        <taxon>Pseudomonadati</taxon>
        <taxon>Pseudomonadota</taxon>
        <taxon>Gammaproteobacteria</taxon>
        <taxon>Lysobacterales</taxon>
        <taxon>Lysobacteraceae</taxon>
        <taxon>Pseudoxanthomonas</taxon>
    </lineage>
</organism>
<dbReference type="InterPro" id="IPR023679">
    <property type="entry name" value="UPF0761_bac"/>
</dbReference>
<keyword evidence="2 7" id="KW-1003">Cell membrane</keyword>